<dbReference type="GO" id="GO:0033971">
    <property type="term" value="F:hydroxyisourate hydrolase activity"/>
    <property type="evidence" value="ECO:0007669"/>
    <property type="project" value="UniProtKB-EC"/>
</dbReference>
<gene>
    <name evidence="9" type="primary">uraH</name>
    <name evidence="9" type="ORF">O4H49_05725</name>
</gene>
<dbReference type="Pfam" id="PF00576">
    <property type="entry name" value="Transthyretin"/>
    <property type="match status" value="1"/>
</dbReference>
<comment type="function">
    <text evidence="2">Catalyzes the hydrolysis of 5-hydroxyisourate (HIU) to 2-oxo-4-hydroxy-4-carboxy-5-ureidoimidazoline (OHCU).</text>
</comment>
<name>A0ABT4LGN8_9PROT</name>
<reference evidence="9" key="1">
    <citation type="submission" date="2022-12" db="EMBL/GenBank/DDBJ databases">
        <title>Bacterial isolates from different developmental stages of Nematostella vectensis.</title>
        <authorList>
            <person name="Fraune S."/>
        </authorList>
    </citation>
    <scope>NUCLEOTIDE SEQUENCE</scope>
    <source>
        <strain evidence="9">G21630-S1</strain>
    </source>
</reference>
<evidence type="ECO:0000313" key="9">
    <source>
        <dbReference type="EMBL" id="MCZ4280265.1"/>
    </source>
</evidence>
<comment type="caution">
    <text evidence="9">The sequence shown here is derived from an EMBL/GenBank/DDBJ whole genome shotgun (WGS) entry which is preliminary data.</text>
</comment>
<proteinExistence type="inferred from homology"/>
<accession>A0ABT4LGN8</accession>
<dbReference type="PROSITE" id="PS00769">
    <property type="entry name" value="TRANSTHYRETIN_2"/>
    <property type="match status" value="1"/>
</dbReference>
<evidence type="ECO:0000256" key="5">
    <source>
        <dbReference type="ARBA" id="ARBA00022631"/>
    </source>
</evidence>
<dbReference type="InterPro" id="IPR036817">
    <property type="entry name" value="Transthyretin/HIU_hydrolase_sf"/>
</dbReference>
<keyword evidence="10" id="KW-1185">Reference proteome</keyword>
<comment type="subunit">
    <text evidence="4 7">Homotetramer.</text>
</comment>
<evidence type="ECO:0000313" key="10">
    <source>
        <dbReference type="Proteomes" id="UP001069802"/>
    </source>
</evidence>
<dbReference type="Gene3D" id="2.60.40.180">
    <property type="entry name" value="Transthyretin/hydroxyisourate hydrolase domain"/>
    <property type="match status" value="1"/>
</dbReference>
<organism evidence="9 10">
    <name type="scientific">Kiloniella laminariae</name>
    <dbReference type="NCBI Taxonomy" id="454162"/>
    <lineage>
        <taxon>Bacteria</taxon>
        <taxon>Pseudomonadati</taxon>
        <taxon>Pseudomonadota</taxon>
        <taxon>Alphaproteobacteria</taxon>
        <taxon>Rhodospirillales</taxon>
        <taxon>Kiloniellaceae</taxon>
        <taxon>Kiloniella</taxon>
    </lineage>
</organism>
<keyword evidence="6 7" id="KW-0378">Hydrolase</keyword>
<evidence type="ECO:0000259" key="8">
    <source>
        <dbReference type="Pfam" id="PF00576"/>
    </source>
</evidence>
<dbReference type="EMBL" id="JAPWGY010000002">
    <property type="protein sequence ID" value="MCZ4280265.1"/>
    <property type="molecule type" value="Genomic_DNA"/>
</dbReference>
<dbReference type="InterPro" id="IPR023416">
    <property type="entry name" value="Transthyretin/HIU_hydrolase_d"/>
</dbReference>
<comment type="similarity">
    <text evidence="3 7">Belongs to the transthyretin family. 5-hydroxyisourate hydrolase subfamily.</text>
</comment>
<protein>
    <recommendedName>
        <fullName evidence="7">5-hydroxyisourate hydrolase</fullName>
        <shortName evidence="7">HIU hydrolase</shortName>
        <shortName evidence="7">HIUHase</shortName>
        <ecNumber evidence="7">3.5.2.17</ecNumber>
    </recommendedName>
</protein>
<dbReference type="InterPro" id="IPR014306">
    <property type="entry name" value="Hydroxyisourate_hydrolase"/>
</dbReference>
<evidence type="ECO:0000256" key="7">
    <source>
        <dbReference type="RuleBase" id="RU361270"/>
    </source>
</evidence>
<feature type="domain" description="Transthyretin/hydroxyisourate hydrolase" evidence="8">
    <location>
        <begin position="4"/>
        <end position="114"/>
    </location>
</feature>
<dbReference type="CDD" id="cd05822">
    <property type="entry name" value="TLP_HIUase"/>
    <property type="match status" value="1"/>
</dbReference>
<dbReference type="PANTHER" id="PTHR10395:SF7">
    <property type="entry name" value="5-HYDROXYISOURATE HYDROLASE"/>
    <property type="match status" value="1"/>
</dbReference>
<dbReference type="Proteomes" id="UP001069802">
    <property type="component" value="Unassembled WGS sequence"/>
</dbReference>
<evidence type="ECO:0000256" key="2">
    <source>
        <dbReference type="ARBA" id="ARBA00002704"/>
    </source>
</evidence>
<evidence type="ECO:0000256" key="1">
    <source>
        <dbReference type="ARBA" id="ARBA00001043"/>
    </source>
</evidence>
<dbReference type="InterPro" id="IPR023419">
    <property type="entry name" value="Transthyretin_CS"/>
</dbReference>
<evidence type="ECO:0000256" key="4">
    <source>
        <dbReference type="ARBA" id="ARBA00011881"/>
    </source>
</evidence>
<dbReference type="EC" id="3.5.2.17" evidence="7"/>
<evidence type="ECO:0000256" key="6">
    <source>
        <dbReference type="ARBA" id="ARBA00022801"/>
    </source>
</evidence>
<dbReference type="NCBIfam" id="TIGR02962">
    <property type="entry name" value="hdxy_isourate"/>
    <property type="match status" value="1"/>
</dbReference>
<evidence type="ECO:0000256" key="3">
    <source>
        <dbReference type="ARBA" id="ARBA00009850"/>
    </source>
</evidence>
<comment type="catalytic activity">
    <reaction evidence="1 7">
        <text>5-hydroxyisourate + H2O = 5-hydroxy-2-oxo-4-ureido-2,5-dihydro-1H-imidazole-5-carboxylate + H(+)</text>
        <dbReference type="Rhea" id="RHEA:23736"/>
        <dbReference type="ChEBI" id="CHEBI:15377"/>
        <dbReference type="ChEBI" id="CHEBI:15378"/>
        <dbReference type="ChEBI" id="CHEBI:18072"/>
        <dbReference type="ChEBI" id="CHEBI:58639"/>
        <dbReference type="EC" id="3.5.2.17"/>
    </reaction>
</comment>
<sequence>MGCLTTHVLDTAKGIAASGLKIELFRVGETAPLRELITNEDGRADSPVLDQDSFIPGIYELHFHAGEYLRAGGAVLSDPAFLDLVVIRFGIADADQHYHVPLLLSPFGYSTYRGS</sequence>
<keyword evidence="5 7" id="KW-0659">Purine metabolism</keyword>
<dbReference type="PANTHER" id="PTHR10395">
    <property type="entry name" value="URICASE AND TRANSTHYRETIN-RELATED"/>
    <property type="match status" value="1"/>
</dbReference>
<dbReference type="RefSeq" id="WP_269422475.1">
    <property type="nucleotide sequence ID" value="NZ_JAPWGY010000002.1"/>
</dbReference>
<dbReference type="SUPFAM" id="SSF49472">
    <property type="entry name" value="Transthyretin (synonym: prealbumin)"/>
    <property type="match status" value="1"/>
</dbReference>